<name>A0AAW0PWR0_9GOBI</name>
<dbReference type="PANTHER" id="PTHR46275">
    <property type="entry name" value="HEPATOCYTE GROWTH FACTOR-REGULATED TYROSINE KINASE SUBSTRATE"/>
    <property type="match status" value="1"/>
</dbReference>
<accession>A0AAW0PWR0</accession>
<organism evidence="2 3">
    <name type="scientific">Mugilogobius chulae</name>
    <name type="common">yellowstripe goby</name>
    <dbReference type="NCBI Taxonomy" id="88201"/>
    <lineage>
        <taxon>Eukaryota</taxon>
        <taxon>Metazoa</taxon>
        <taxon>Chordata</taxon>
        <taxon>Craniata</taxon>
        <taxon>Vertebrata</taxon>
        <taxon>Euteleostomi</taxon>
        <taxon>Actinopterygii</taxon>
        <taxon>Neopterygii</taxon>
        <taxon>Teleostei</taxon>
        <taxon>Neoteleostei</taxon>
        <taxon>Acanthomorphata</taxon>
        <taxon>Gobiaria</taxon>
        <taxon>Gobiiformes</taxon>
        <taxon>Gobioidei</taxon>
        <taxon>Gobiidae</taxon>
        <taxon>Gobionellinae</taxon>
        <taxon>Mugilogobius</taxon>
    </lineage>
</organism>
<comment type="caution">
    <text evidence="2">The sequence shown here is derived from an EMBL/GenBank/DDBJ whole genome shotgun (WGS) entry which is preliminary data.</text>
</comment>
<dbReference type="GO" id="GO:0005769">
    <property type="term" value="C:early endosome"/>
    <property type="evidence" value="ECO:0007669"/>
    <property type="project" value="TreeGrafter"/>
</dbReference>
<dbReference type="Proteomes" id="UP001460270">
    <property type="component" value="Unassembled WGS sequence"/>
</dbReference>
<dbReference type="GO" id="GO:0043130">
    <property type="term" value="F:ubiquitin binding"/>
    <property type="evidence" value="ECO:0007669"/>
    <property type="project" value="TreeGrafter"/>
</dbReference>
<feature type="region of interest" description="Disordered" evidence="1">
    <location>
        <begin position="23"/>
        <end position="84"/>
    </location>
</feature>
<gene>
    <name evidence="2" type="ORF">WMY93_002485</name>
</gene>
<evidence type="ECO:0000313" key="3">
    <source>
        <dbReference type="Proteomes" id="UP001460270"/>
    </source>
</evidence>
<protein>
    <recommendedName>
        <fullName evidence="4">Hepatocyte growth factor-regulated tyrosine kinase substrate</fullName>
    </recommendedName>
</protein>
<proteinExistence type="predicted"/>
<dbReference type="EMBL" id="JBBPFD010000002">
    <property type="protein sequence ID" value="KAK7939159.1"/>
    <property type="molecule type" value="Genomic_DNA"/>
</dbReference>
<evidence type="ECO:0008006" key="4">
    <source>
        <dbReference type="Google" id="ProtNLM"/>
    </source>
</evidence>
<evidence type="ECO:0000313" key="2">
    <source>
        <dbReference type="EMBL" id="KAK7939159.1"/>
    </source>
</evidence>
<sequence>MPQTAPSNGMAYMGYHQPYNMQGMISALPGQDPNIPPQQQYMPGQQPMYQQVPPPGGPQQPPPAQQQPPQAVPGSAEAQLISFD</sequence>
<dbReference type="GO" id="GO:0032456">
    <property type="term" value="P:endocytic recycling"/>
    <property type="evidence" value="ECO:0007669"/>
    <property type="project" value="TreeGrafter"/>
</dbReference>
<reference evidence="3" key="1">
    <citation type="submission" date="2024-04" db="EMBL/GenBank/DDBJ databases">
        <title>Salinicola lusitanus LLJ914,a marine bacterium isolated from the Okinawa Trough.</title>
        <authorList>
            <person name="Li J."/>
        </authorList>
    </citation>
    <scope>NUCLEOTIDE SEQUENCE [LARGE SCALE GENOMIC DNA]</scope>
</reference>
<keyword evidence="3" id="KW-1185">Reference proteome</keyword>
<feature type="compositionally biased region" description="Low complexity" evidence="1">
    <location>
        <begin position="37"/>
        <end position="51"/>
    </location>
</feature>
<evidence type="ECO:0000256" key="1">
    <source>
        <dbReference type="SAM" id="MobiDB-lite"/>
    </source>
</evidence>
<dbReference type="InterPro" id="IPR017073">
    <property type="entry name" value="HGS/VPS27"/>
</dbReference>
<dbReference type="AlphaFoldDB" id="A0AAW0PWR0"/>
<dbReference type="GO" id="GO:0031623">
    <property type="term" value="P:receptor internalization"/>
    <property type="evidence" value="ECO:0007669"/>
    <property type="project" value="TreeGrafter"/>
</dbReference>
<feature type="compositionally biased region" description="Pro residues" evidence="1">
    <location>
        <begin position="52"/>
        <end position="66"/>
    </location>
</feature>
<dbReference type="PANTHER" id="PTHR46275:SF1">
    <property type="entry name" value="HEPATOCYTE GROWTH FACTOR-REGULATED TYROSINE KINASE SUBSTRATE"/>
    <property type="match status" value="1"/>
</dbReference>